<dbReference type="GO" id="GO:0005975">
    <property type="term" value="P:carbohydrate metabolic process"/>
    <property type="evidence" value="ECO:0007669"/>
    <property type="project" value="InterPro"/>
</dbReference>
<feature type="domain" description="SLH" evidence="6">
    <location>
        <begin position="150"/>
        <end position="212"/>
    </location>
</feature>
<comment type="caution">
    <text evidence="8">The sequence shown here is derived from an EMBL/GenBank/DDBJ whole genome shotgun (WGS) entry which is preliminary data.</text>
</comment>
<feature type="domain" description="SLH" evidence="6">
    <location>
        <begin position="89"/>
        <end position="149"/>
    </location>
</feature>
<dbReference type="Pfam" id="PF00704">
    <property type="entry name" value="Glyco_hydro_18"/>
    <property type="match status" value="1"/>
</dbReference>
<protein>
    <submittedName>
        <fullName evidence="8">Glycoside hydrolase</fullName>
    </submittedName>
</protein>
<sequence>MLKKIVQILLAAILCFSSVSTGAEAKSVLYKDISSSYARDAIETLTQRGVLTGVGDGLFVPRKPLSRAEFTAMLMRVLNMDAVNNDISAFRDVSKSAWYYGWIHAAVNLSLVSGTGERVFEPNVFITRQEAAVMAARAMKLGNHAVQAGRTVYADESVISSWAKSDVRLVSSAGWMKGDQYGFRPLDFITRQEAAALIDRILNAGNVKRVVDTKAKTKGIRMGWLYNGTTSQYISYAQSAGLNTLVPRWYYVEKDGSVSDYTDQKLLNWSRQSGTAVWGMLGNRSDIDATHSMLQSASARRTVIQSVSDYVRIYKLDGINIDFENVSGADRQQLTLFVRDMAAELHRVGAVLSIDVSPDLQTDWTAAFDYKALGTYADYVVFMGYDQHWGGSPKAGSVSSLPWFTSAMDTMLTVVPSTKSIAAMPLYTRDWKLGSPPTSEDITLIEQGRRATHYSTNLKWKPDIGQYTSTYWLHGFAHRIWMEEARSLSRKHAAAAARNVAGTAYWYSGSETPEVWRAVNNIQRYQHYHFIYAAVE</sequence>
<dbReference type="SMART" id="SM00636">
    <property type="entry name" value="Glyco_18"/>
    <property type="match status" value="1"/>
</dbReference>
<dbReference type="InterPro" id="IPR001119">
    <property type="entry name" value="SLH_dom"/>
</dbReference>
<dbReference type="Proteomes" id="UP000565468">
    <property type="component" value="Unassembled WGS sequence"/>
</dbReference>
<dbReference type="Gene3D" id="3.20.20.80">
    <property type="entry name" value="Glycosidases"/>
    <property type="match status" value="1"/>
</dbReference>
<reference evidence="8 9" key="1">
    <citation type="submission" date="2020-04" db="EMBL/GenBank/DDBJ databases">
        <title>Paenibacillus algicola sp. nov., a novel marine bacterium producing alginate lyase.</title>
        <authorList>
            <person name="Huang H."/>
        </authorList>
    </citation>
    <scope>NUCLEOTIDE SEQUENCE [LARGE SCALE GENOMIC DNA]</scope>
    <source>
        <strain evidence="8 9">L7-75</strain>
    </source>
</reference>
<evidence type="ECO:0000259" key="7">
    <source>
        <dbReference type="PROSITE" id="PS51910"/>
    </source>
</evidence>
<keyword evidence="2 3" id="KW-0326">Glycosidase</keyword>
<feature type="domain" description="GH18" evidence="7">
    <location>
        <begin position="219"/>
        <end position="526"/>
    </location>
</feature>
<dbReference type="SUPFAM" id="SSF51445">
    <property type="entry name" value="(Trans)glycosidases"/>
    <property type="match status" value="1"/>
</dbReference>
<evidence type="ECO:0000256" key="1">
    <source>
        <dbReference type="ARBA" id="ARBA00022801"/>
    </source>
</evidence>
<evidence type="ECO:0000313" key="8">
    <source>
        <dbReference type="EMBL" id="NMO97788.1"/>
    </source>
</evidence>
<dbReference type="Pfam" id="PF00395">
    <property type="entry name" value="SLH"/>
    <property type="match status" value="3"/>
</dbReference>
<gene>
    <name evidence="8" type="ORF">HII30_18660</name>
</gene>
<dbReference type="InterPro" id="IPR001223">
    <property type="entry name" value="Glyco_hydro18_cat"/>
</dbReference>
<evidence type="ECO:0000256" key="3">
    <source>
        <dbReference type="RuleBase" id="RU000489"/>
    </source>
</evidence>
<evidence type="ECO:0000256" key="4">
    <source>
        <dbReference type="RuleBase" id="RU004453"/>
    </source>
</evidence>
<keyword evidence="5" id="KW-0732">Signal</keyword>
<feature type="chain" id="PRO_5032874980" evidence="5">
    <location>
        <begin position="26"/>
        <end position="536"/>
    </location>
</feature>
<accession>A0A848M989</accession>
<feature type="domain" description="SLH" evidence="6">
    <location>
        <begin position="25"/>
        <end position="88"/>
    </location>
</feature>
<dbReference type="GO" id="GO:0004553">
    <property type="term" value="F:hydrolase activity, hydrolyzing O-glycosyl compounds"/>
    <property type="evidence" value="ECO:0007669"/>
    <property type="project" value="InterPro"/>
</dbReference>
<keyword evidence="1 3" id="KW-0378">Hydrolase</keyword>
<keyword evidence="9" id="KW-1185">Reference proteome</keyword>
<dbReference type="RefSeq" id="WP_169506565.1">
    <property type="nucleotide sequence ID" value="NZ_JABBPN010000023.1"/>
</dbReference>
<dbReference type="InterPro" id="IPR011583">
    <property type="entry name" value="Chitinase_II/V-like_cat"/>
</dbReference>
<evidence type="ECO:0000256" key="2">
    <source>
        <dbReference type="ARBA" id="ARBA00023295"/>
    </source>
</evidence>
<dbReference type="AlphaFoldDB" id="A0A848M989"/>
<proteinExistence type="inferred from homology"/>
<dbReference type="PANTHER" id="PTHR46066">
    <property type="entry name" value="CHITINASE DOMAIN-CONTAINING PROTEIN 1 FAMILY MEMBER"/>
    <property type="match status" value="1"/>
</dbReference>
<dbReference type="InterPro" id="IPR001579">
    <property type="entry name" value="Glyco_hydro_18_chit_AS"/>
</dbReference>
<feature type="signal peptide" evidence="5">
    <location>
        <begin position="1"/>
        <end position="25"/>
    </location>
</feature>
<comment type="similarity">
    <text evidence="4">Belongs to the glycosyl hydrolase 18 family.</text>
</comment>
<dbReference type="PROSITE" id="PS51910">
    <property type="entry name" value="GH18_2"/>
    <property type="match status" value="1"/>
</dbReference>
<dbReference type="InterPro" id="IPR017853">
    <property type="entry name" value="GH"/>
</dbReference>
<organism evidence="8 9">
    <name type="scientific">Paenibacillus lemnae</name>
    <dbReference type="NCBI Taxonomy" id="1330551"/>
    <lineage>
        <taxon>Bacteria</taxon>
        <taxon>Bacillati</taxon>
        <taxon>Bacillota</taxon>
        <taxon>Bacilli</taxon>
        <taxon>Bacillales</taxon>
        <taxon>Paenibacillaceae</taxon>
        <taxon>Paenibacillus</taxon>
    </lineage>
</organism>
<dbReference type="InterPro" id="IPR029070">
    <property type="entry name" value="Chitinase_insertion_sf"/>
</dbReference>
<dbReference type="Gene3D" id="3.10.50.10">
    <property type="match status" value="1"/>
</dbReference>
<dbReference type="PROSITE" id="PS01095">
    <property type="entry name" value="GH18_1"/>
    <property type="match status" value="1"/>
</dbReference>
<name>A0A848M989_PAELE</name>
<evidence type="ECO:0000259" key="6">
    <source>
        <dbReference type="PROSITE" id="PS51272"/>
    </source>
</evidence>
<dbReference type="PANTHER" id="PTHR46066:SF2">
    <property type="entry name" value="CHITINASE DOMAIN-CONTAINING PROTEIN 1"/>
    <property type="match status" value="1"/>
</dbReference>
<dbReference type="GO" id="GO:0008061">
    <property type="term" value="F:chitin binding"/>
    <property type="evidence" value="ECO:0007669"/>
    <property type="project" value="InterPro"/>
</dbReference>
<evidence type="ECO:0000256" key="5">
    <source>
        <dbReference type="SAM" id="SignalP"/>
    </source>
</evidence>
<evidence type="ECO:0000313" key="9">
    <source>
        <dbReference type="Proteomes" id="UP000565468"/>
    </source>
</evidence>
<dbReference type="EMBL" id="JABBPN010000023">
    <property type="protein sequence ID" value="NMO97788.1"/>
    <property type="molecule type" value="Genomic_DNA"/>
</dbReference>
<dbReference type="PROSITE" id="PS51272">
    <property type="entry name" value="SLH"/>
    <property type="match status" value="3"/>
</dbReference>